<dbReference type="AlphaFoldDB" id="A0A1G7RLV5"/>
<evidence type="ECO:0000313" key="5">
    <source>
        <dbReference type="EMBL" id="SDG11665.1"/>
    </source>
</evidence>
<feature type="domain" description="ATPase of the ABC class C-terminal" evidence="2">
    <location>
        <begin position="172"/>
        <end position="452"/>
    </location>
</feature>
<dbReference type="PANTHER" id="PTHR38149:SF1">
    <property type="entry name" value="ATPASE"/>
    <property type="match status" value="1"/>
</dbReference>
<evidence type="ECO:0000259" key="2">
    <source>
        <dbReference type="Pfam" id="PF09818"/>
    </source>
</evidence>
<dbReference type="InterPro" id="IPR046834">
    <property type="entry name" value="ABC_ATPase_C"/>
</dbReference>
<protein>
    <submittedName>
        <fullName evidence="5">Predicted ATPase of the ABC class</fullName>
    </submittedName>
</protein>
<dbReference type="Pfam" id="PF09818">
    <property type="entry name" value="ABC_ATPase"/>
    <property type="match status" value="1"/>
</dbReference>
<feature type="domain" description="MRB1590-like C-terminal" evidence="4">
    <location>
        <begin position="470"/>
        <end position="567"/>
    </location>
</feature>
<evidence type="ECO:0000259" key="4">
    <source>
        <dbReference type="Pfam" id="PF21117"/>
    </source>
</evidence>
<dbReference type="Pfam" id="PF20446">
    <property type="entry name" value="ABC_N"/>
    <property type="match status" value="1"/>
</dbReference>
<dbReference type="OrthoDB" id="9809999at2"/>
<sequence>MRAATRQSLQQTLRRIDGKGYKAYKDIVGSYTFDGFELLVDHVQGDPFGSPSRLRVRVAAETAAFPETTRSSASRAVALRDYLARAFASRAKQLAKPRGSGSSGLIAMDMPGQEILERSAVVLLDDGGVEARFVAGMPAQGRSIAGREAEQMLCQDVPKLVRETLRYAALDATALQRHVEVAEDADALRAQLGENDLVAFVADGAILPRRSGVDDRPMTDGPIPFESPDSLRVTLERPNGGSIGGLGIRRGVTLIVGGGYHGKSTLLQAVERGVYTHVPDDGREFVVADPMAVKVRAEDGRSVTDADISPFINDLPGGARTDAFSSPNASGSTSQAANIVEALEAGATGLFMDEDTSATNFMIRDRRMQALIAKDQEPITPFIDKVRQLYDDLGVSTTLVLGGSGDYLDKADTVLAMQAFRPEDVTERAREIVDQHRTERSEEGGEAFGRPRTRTLRGTGITGKGDKPPKVKVPHAHAISIGLDDIDLTAVEQLVDESQTRAVAEALMTLTSDNQFRGRPIPEVLDRIEQRLAERGLDGIGKARGDLARFRRTELAAALNRLRNLKTG</sequence>
<dbReference type="RefSeq" id="WP_090019831.1">
    <property type="nucleotide sequence ID" value="NZ_FNCE01000005.1"/>
</dbReference>
<organism evidence="5 6">
    <name type="scientific">Limimonas halophila</name>
    <dbReference type="NCBI Taxonomy" id="1082479"/>
    <lineage>
        <taxon>Bacteria</taxon>
        <taxon>Pseudomonadati</taxon>
        <taxon>Pseudomonadota</taxon>
        <taxon>Alphaproteobacteria</taxon>
        <taxon>Rhodospirillales</taxon>
        <taxon>Rhodovibrionaceae</taxon>
        <taxon>Limimonas</taxon>
    </lineage>
</organism>
<accession>A0A1G7RLV5</accession>
<dbReference type="InterPro" id="IPR019195">
    <property type="entry name" value="ABC_ATPase_put"/>
</dbReference>
<name>A0A1G7RLV5_9PROT</name>
<evidence type="ECO:0000256" key="1">
    <source>
        <dbReference type="SAM" id="MobiDB-lite"/>
    </source>
</evidence>
<dbReference type="InterPro" id="IPR046833">
    <property type="entry name" value="ABC_N"/>
</dbReference>
<keyword evidence="6" id="KW-1185">Reference proteome</keyword>
<dbReference type="Proteomes" id="UP000199415">
    <property type="component" value="Unassembled WGS sequence"/>
</dbReference>
<reference evidence="5 6" key="1">
    <citation type="submission" date="2016-10" db="EMBL/GenBank/DDBJ databases">
        <authorList>
            <person name="de Groot N.N."/>
        </authorList>
    </citation>
    <scope>NUCLEOTIDE SEQUENCE [LARGE SCALE GENOMIC DNA]</scope>
    <source>
        <strain evidence="5 6">DSM 25584</strain>
    </source>
</reference>
<dbReference type="EMBL" id="FNCE01000005">
    <property type="protein sequence ID" value="SDG11665.1"/>
    <property type="molecule type" value="Genomic_DNA"/>
</dbReference>
<feature type="region of interest" description="Disordered" evidence="1">
    <location>
        <begin position="435"/>
        <end position="472"/>
    </location>
</feature>
<dbReference type="Pfam" id="PF21117">
    <property type="entry name" value="MRB1590_C"/>
    <property type="match status" value="1"/>
</dbReference>
<evidence type="ECO:0000313" key="6">
    <source>
        <dbReference type="Proteomes" id="UP000199415"/>
    </source>
</evidence>
<dbReference type="InterPro" id="IPR049069">
    <property type="entry name" value="MRB1590-like_C"/>
</dbReference>
<feature type="domain" description="ATPase of the ABC class N-terminal" evidence="3">
    <location>
        <begin position="7"/>
        <end position="167"/>
    </location>
</feature>
<dbReference type="PANTHER" id="PTHR38149">
    <property type="entry name" value="ATPASE"/>
    <property type="match status" value="1"/>
</dbReference>
<evidence type="ECO:0000259" key="3">
    <source>
        <dbReference type="Pfam" id="PF20446"/>
    </source>
</evidence>
<gene>
    <name evidence="5" type="ORF">SAMN05216241_105184</name>
</gene>
<proteinExistence type="predicted"/>